<dbReference type="InterPro" id="IPR000305">
    <property type="entry name" value="GIY-YIG_endonuc"/>
</dbReference>
<keyword evidence="2" id="KW-0540">Nuclease</keyword>
<dbReference type="PROSITE" id="PS50164">
    <property type="entry name" value="GIY_YIG"/>
    <property type="match status" value="1"/>
</dbReference>
<dbReference type="SMART" id="SM00496">
    <property type="entry name" value="IENR2"/>
    <property type="match status" value="3"/>
</dbReference>
<dbReference type="SMART" id="SM00465">
    <property type="entry name" value="GIYc"/>
    <property type="match status" value="1"/>
</dbReference>
<dbReference type="NCBIfam" id="TIGR01453">
    <property type="entry name" value="grpIintron_endo"/>
    <property type="match status" value="1"/>
</dbReference>
<dbReference type="EMBL" id="KU666552">
    <property type="protein sequence ID" value="ANC62737.1"/>
    <property type="molecule type" value="Genomic_DNA"/>
</dbReference>
<dbReference type="InterPro" id="IPR003647">
    <property type="entry name" value="Intron_nuc_1_rpt"/>
</dbReference>
<keyword evidence="6" id="KW-0496">Mitochondrion</keyword>
<dbReference type="Pfam" id="PF01541">
    <property type="entry name" value="GIY-YIG"/>
    <property type="match status" value="1"/>
</dbReference>
<dbReference type="SUPFAM" id="SSF64496">
    <property type="entry name" value="DNA-binding domain of intron-encoded endonucleases"/>
    <property type="match status" value="1"/>
</dbReference>
<evidence type="ECO:0000256" key="3">
    <source>
        <dbReference type="ARBA" id="ARBA00022759"/>
    </source>
</evidence>
<dbReference type="InterPro" id="IPR035901">
    <property type="entry name" value="GIY-YIG_endonuc_sf"/>
</dbReference>
<dbReference type="GO" id="GO:0004519">
    <property type="term" value="F:endonuclease activity"/>
    <property type="evidence" value="ECO:0007669"/>
    <property type="project" value="UniProtKB-KW"/>
</dbReference>
<evidence type="ECO:0000256" key="1">
    <source>
        <dbReference type="ARBA" id="ARBA00010045"/>
    </source>
</evidence>
<dbReference type="Pfam" id="PF07460">
    <property type="entry name" value="NUMOD3"/>
    <property type="match status" value="1"/>
</dbReference>
<dbReference type="AlphaFoldDB" id="A0A160I947"/>
<comment type="similarity">
    <text evidence="1">To endonucleases of group I introns of fungi and phage.</text>
</comment>
<dbReference type="SUPFAM" id="SSF82771">
    <property type="entry name" value="GIY-YIG endonuclease"/>
    <property type="match status" value="1"/>
</dbReference>
<accession>A0A160I947</accession>
<dbReference type="SMART" id="SM00497">
    <property type="entry name" value="IENR1"/>
    <property type="match status" value="1"/>
</dbReference>
<dbReference type="GeneID" id="27910857"/>
<geneLocation type="mitochondrion" evidence="6"/>
<evidence type="ECO:0000313" key="6">
    <source>
        <dbReference type="EMBL" id="ANC62737.1"/>
    </source>
</evidence>
<keyword evidence="3" id="KW-0255">Endonuclease</keyword>
<dbReference type="CDD" id="cd10445">
    <property type="entry name" value="GIY-YIG_bI1_like"/>
    <property type="match status" value="1"/>
</dbReference>
<sequence>MELFNSKIILSSIPENQVYKSIHQPSILSLIKDNLNKLGGIYAIVNINDGRTYIGSSMNLAKRVIEHITHQHSNIYLQNAIKKYGLENFSVYILELLPASSNLTEEELYTLLIELEQKYLDLFEDKYNINPTAGKSRVGSKHSEASKKLMSEWRKENPSFLNKTHSLDIIEKMRMRMSGSNNPMFGKPVTEDNKKLISELFSKKVYLYDANTLKLINKYDKQMDMTKDLNISSKTIIKYKDSGKVFREKYVITSYELNDEN</sequence>
<dbReference type="Pfam" id="PF07453">
    <property type="entry name" value="NUMOD1"/>
    <property type="match status" value="1"/>
</dbReference>
<dbReference type="InterPro" id="IPR003611">
    <property type="entry name" value="NUMOD3"/>
</dbReference>
<keyword evidence="4" id="KW-0378">Hydrolase</keyword>
<dbReference type="InterPro" id="IPR006350">
    <property type="entry name" value="Intron_endoG1"/>
</dbReference>
<proteinExistence type="predicted"/>
<evidence type="ECO:0000259" key="5">
    <source>
        <dbReference type="PROSITE" id="PS50164"/>
    </source>
</evidence>
<reference evidence="6" key="1">
    <citation type="submission" date="2016-02" db="EMBL/GenBank/DDBJ databases">
        <authorList>
            <person name="Wen L."/>
            <person name="He K."/>
            <person name="Yang H."/>
        </authorList>
    </citation>
    <scope>NUCLEOTIDE SEQUENCE</scope>
</reference>
<dbReference type="Gene3D" id="3.40.1440.10">
    <property type="entry name" value="GIY-YIG endonuclease"/>
    <property type="match status" value="1"/>
</dbReference>
<dbReference type="RefSeq" id="YP_009254051.1">
    <property type="nucleotide sequence ID" value="NC_030206.1"/>
</dbReference>
<feature type="domain" description="GIY-YIG" evidence="5">
    <location>
        <begin position="37"/>
        <end position="129"/>
    </location>
</feature>
<dbReference type="GO" id="GO:0016787">
    <property type="term" value="F:hydrolase activity"/>
    <property type="evidence" value="ECO:0007669"/>
    <property type="project" value="UniProtKB-KW"/>
</dbReference>
<gene>
    <name evidence="6" type="primary">orf261</name>
</gene>
<dbReference type="InterPro" id="IPR010896">
    <property type="entry name" value="NUMOD1"/>
</dbReference>
<evidence type="ECO:0000256" key="4">
    <source>
        <dbReference type="ARBA" id="ARBA00022801"/>
    </source>
</evidence>
<evidence type="ECO:0000256" key="2">
    <source>
        <dbReference type="ARBA" id="ARBA00022722"/>
    </source>
</evidence>
<protein>
    <recommendedName>
        <fullName evidence="5">GIY-YIG domain-containing protein</fullName>
    </recommendedName>
</protein>
<dbReference type="GO" id="GO:0003677">
    <property type="term" value="F:DNA binding"/>
    <property type="evidence" value="ECO:0007669"/>
    <property type="project" value="InterPro"/>
</dbReference>
<organism evidence="6">
    <name type="scientific">Hypomyces aurantius</name>
    <dbReference type="NCBI Taxonomy" id="29852"/>
    <lineage>
        <taxon>Eukaryota</taxon>
        <taxon>Fungi</taxon>
        <taxon>Dikarya</taxon>
        <taxon>Ascomycota</taxon>
        <taxon>Pezizomycotina</taxon>
        <taxon>Sordariomycetes</taxon>
        <taxon>Hypocreomycetidae</taxon>
        <taxon>Hypocreales</taxon>
        <taxon>Hypocreaceae</taxon>
        <taxon>Hypomyces</taxon>
    </lineage>
</organism>
<name>A0A160I947_9HYPO</name>